<dbReference type="Gene3D" id="3.40.50.720">
    <property type="entry name" value="NAD(P)-binding Rossmann-like Domain"/>
    <property type="match status" value="1"/>
</dbReference>
<dbReference type="Pfam" id="PF08240">
    <property type="entry name" value="ADH_N"/>
    <property type="match status" value="1"/>
</dbReference>
<dbReference type="SUPFAM" id="SSF51735">
    <property type="entry name" value="NAD(P)-binding Rossmann-fold domains"/>
    <property type="match status" value="1"/>
</dbReference>
<evidence type="ECO:0000256" key="1">
    <source>
        <dbReference type="ARBA" id="ARBA00022857"/>
    </source>
</evidence>
<comment type="caution">
    <text evidence="4">The sequence shown here is derived from an EMBL/GenBank/DDBJ whole genome shotgun (WGS) entry which is preliminary data.</text>
</comment>
<protein>
    <submittedName>
        <fullName evidence="4">Quinone oxidoreductase</fullName>
    </submittedName>
</protein>
<dbReference type="InterPro" id="IPR036291">
    <property type="entry name" value="NAD(P)-bd_dom_sf"/>
</dbReference>
<gene>
    <name evidence="4" type="ORF">DI549_20955</name>
</gene>
<organism evidence="4 5">
    <name type="scientific">Ancylobacter novellus</name>
    <name type="common">Thiobacillus novellus</name>
    <dbReference type="NCBI Taxonomy" id="921"/>
    <lineage>
        <taxon>Bacteria</taxon>
        <taxon>Pseudomonadati</taxon>
        <taxon>Pseudomonadota</taxon>
        <taxon>Alphaproteobacteria</taxon>
        <taxon>Hyphomicrobiales</taxon>
        <taxon>Xanthobacteraceae</taxon>
        <taxon>Ancylobacter</taxon>
    </lineage>
</organism>
<dbReference type="Proteomes" id="UP000248887">
    <property type="component" value="Unassembled WGS sequence"/>
</dbReference>
<dbReference type="InterPro" id="IPR013154">
    <property type="entry name" value="ADH-like_N"/>
</dbReference>
<name>A0A2W5QQ62_ANCNO</name>
<keyword evidence="1" id="KW-0521">NADP</keyword>
<keyword evidence="2" id="KW-0560">Oxidoreductase</keyword>
<evidence type="ECO:0000313" key="5">
    <source>
        <dbReference type="Proteomes" id="UP000248887"/>
    </source>
</evidence>
<dbReference type="NCBIfam" id="TIGR02824">
    <property type="entry name" value="quinone_pig3"/>
    <property type="match status" value="1"/>
</dbReference>
<dbReference type="AlphaFoldDB" id="A0A2W5QQ62"/>
<dbReference type="InterPro" id="IPR014189">
    <property type="entry name" value="Quinone_OxRdtase_PIG3"/>
</dbReference>
<dbReference type="Gene3D" id="3.90.180.10">
    <property type="entry name" value="Medium-chain alcohol dehydrogenases, catalytic domain"/>
    <property type="match status" value="1"/>
</dbReference>
<dbReference type="GO" id="GO:0070402">
    <property type="term" value="F:NADPH binding"/>
    <property type="evidence" value="ECO:0007669"/>
    <property type="project" value="TreeGrafter"/>
</dbReference>
<dbReference type="PANTHER" id="PTHR48106:SF8">
    <property type="entry name" value="OS02G0805600 PROTEIN"/>
    <property type="match status" value="1"/>
</dbReference>
<dbReference type="GO" id="GO:0016651">
    <property type="term" value="F:oxidoreductase activity, acting on NAD(P)H"/>
    <property type="evidence" value="ECO:0007669"/>
    <property type="project" value="TreeGrafter"/>
</dbReference>
<feature type="domain" description="Enoyl reductase (ER)" evidence="3">
    <location>
        <begin position="10"/>
        <end position="324"/>
    </location>
</feature>
<proteinExistence type="predicted"/>
<evidence type="ECO:0000313" key="4">
    <source>
        <dbReference type="EMBL" id="PZQ79166.1"/>
    </source>
</evidence>
<dbReference type="EMBL" id="QFQD01000099">
    <property type="protein sequence ID" value="PZQ79166.1"/>
    <property type="molecule type" value="Genomic_DNA"/>
</dbReference>
<reference evidence="4 5" key="1">
    <citation type="submission" date="2017-08" db="EMBL/GenBank/DDBJ databases">
        <title>Infants hospitalized years apart are colonized by the same room-sourced microbial strains.</title>
        <authorList>
            <person name="Brooks B."/>
            <person name="Olm M.R."/>
            <person name="Firek B.A."/>
            <person name="Baker R."/>
            <person name="Thomas B.C."/>
            <person name="Morowitz M.J."/>
            <person name="Banfield J.F."/>
        </authorList>
    </citation>
    <scope>NUCLEOTIDE SEQUENCE [LARGE SCALE GENOMIC DNA]</scope>
    <source>
        <strain evidence="4">S2_005_001_R2_27</strain>
    </source>
</reference>
<dbReference type="InterPro" id="IPR011032">
    <property type="entry name" value="GroES-like_sf"/>
</dbReference>
<dbReference type="SUPFAM" id="SSF50129">
    <property type="entry name" value="GroES-like"/>
    <property type="match status" value="1"/>
</dbReference>
<evidence type="ECO:0000256" key="2">
    <source>
        <dbReference type="ARBA" id="ARBA00023002"/>
    </source>
</evidence>
<evidence type="ECO:0000259" key="3">
    <source>
        <dbReference type="SMART" id="SM00829"/>
    </source>
</evidence>
<dbReference type="Pfam" id="PF00107">
    <property type="entry name" value="ADH_zinc_N"/>
    <property type="match status" value="1"/>
</dbReference>
<dbReference type="CDD" id="cd05276">
    <property type="entry name" value="p53_inducible_oxidoreductase"/>
    <property type="match status" value="1"/>
</dbReference>
<accession>A0A2W5QQ62</accession>
<dbReference type="PANTHER" id="PTHR48106">
    <property type="entry name" value="QUINONE OXIDOREDUCTASE PIG3-RELATED"/>
    <property type="match status" value="1"/>
</dbReference>
<dbReference type="SMART" id="SM00829">
    <property type="entry name" value="PKS_ER"/>
    <property type="match status" value="1"/>
</dbReference>
<dbReference type="InterPro" id="IPR020843">
    <property type="entry name" value="ER"/>
</dbReference>
<dbReference type="InterPro" id="IPR013149">
    <property type="entry name" value="ADH-like_C"/>
</dbReference>
<sequence>MKAVVFDEYGTADVLRLAEVPMPEVRPGDLLVKVHATGVNRADLLQRQGYYGRQSYGDSDLLGLEVAGEVVAVGAGVTDIGLGERVMGIVGGGAYAEFARVDRAMAVRIPEDLDYVGAAAVMESFVTAWEAAVHLGETARGMAVLIHAAAGGVGSAGVQIAHALGARVFATANAERRADVLALGAEAVFDYRSEDFELGVRDATGGRGVDVIVDFVGGDYLARNLRSLAPGGRLVQVGLLSGHDTATIPLALLLHNHLRLIGTVMKSRSLEEKRAMVQRFAESALPMFADGRLEPLVGTVFTLAQAAEAHRAMEAGGGLGKIVLNVTA</sequence>